<dbReference type="OrthoDB" id="9772788at2"/>
<proteinExistence type="predicted"/>
<name>A0A370QA21_9FLAO</name>
<dbReference type="SUPFAM" id="SSF54637">
    <property type="entry name" value="Thioesterase/thiol ester dehydrase-isomerase"/>
    <property type="match status" value="1"/>
</dbReference>
<dbReference type="PANTHER" id="PTHR30272">
    <property type="entry name" value="3-HYDROXYACYL-[ACYL-CARRIER-PROTEIN] DEHYDRATASE"/>
    <property type="match status" value="1"/>
</dbReference>
<dbReference type="Proteomes" id="UP000255317">
    <property type="component" value="Unassembled WGS sequence"/>
</dbReference>
<dbReference type="GO" id="GO:0016829">
    <property type="term" value="F:lyase activity"/>
    <property type="evidence" value="ECO:0007669"/>
    <property type="project" value="UniProtKB-KW"/>
</dbReference>
<comment type="caution">
    <text evidence="2">The sequence shown here is derived from an EMBL/GenBank/DDBJ whole genome shotgun (WGS) entry which is preliminary data.</text>
</comment>
<evidence type="ECO:0000313" key="2">
    <source>
        <dbReference type="EMBL" id="RDK85203.1"/>
    </source>
</evidence>
<dbReference type="EMBL" id="QRAO01000003">
    <property type="protein sequence ID" value="RDK85203.1"/>
    <property type="molecule type" value="Genomic_DNA"/>
</dbReference>
<reference evidence="2 3" key="1">
    <citation type="submission" date="2018-07" db="EMBL/GenBank/DDBJ databases">
        <title>Genomic Encyclopedia of Type Strains, Phase IV (KMG-IV): sequencing the most valuable type-strain genomes for metagenomic binning, comparative biology and taxonomic classification.</title>
        <authorList>
            <person name="Goeker M."/>
        </authorList>
    </citation>
    <scope>NUCLEOTIDE SEQUENCE [LARGE SCALE GENOMIC DNA]</scope>
    <source>
        <strain evidence="2 3">DSM 101478</strain>
    </source>
</reference>
<dbReference type="Pfam" id="PF07977">
    <property type="entry name" value="FabA"/>
    <property type="match status" value="1"/>
</dbReference>
<sequence length="146" mass="16444">MNQDQILTKLPYTKPFLFVDELISISENTVEGKYTFTEDSYFYQGHFENNPVTPGVILVECMAQIGVVCLGIYLLGEATEIAETEPKIALSSHQMDFYKPVFPNETVTVISEKEYFRFHKLKCSVKMLNETGALVAKGSICGMLKV</sequence>
<dbReference type="Gene3D" id="3.10.129.10">
    <property type="entry name" value="Hotdog Thioesterase"/>
    <property type="match status" value="1"/>
</dbReference>
<accession>A0A370QA21</accession>
<dbReference type="PANTHER" id="PTHR30272:SF1">
    <property type="entry name" value="3-HYDROXYACYL-[ACYL-CARRIER-PROTEIN] DEHYDRATASE"/>
    <property type="match status" value="1"/>
</dbReference>
<keyword evidence="1" id="KW-0456">Lyase</keyword>
<protein>
    <submittedName>
        <fullName evidence="2">3-hydroxyacyl-[acyl-carrier-protein] dehydratase</fullName>
    </submittedName>
</protein>
<dbReference type="InterPro" id="IPR013114">
    <property type="entry name" value="FabA_FabZ"/>
</dbReference>
<dbReference type="InterPro" id="IPR029069">
    <property type="entry name" value="HotDog_dom_sf"/>
</dbReference>
<dbReference type="RefSeq" id="WP_115123640.1">
    <property type="nucleotide sequence ID" value="NZ_QRAO01000003.1"/>
</dbReference>
<keyword evidence="3" id="KW-1185">Reference proteome</keyword>
<evidence type="ECO:0000313" key="3">
    <source>
        <dbReference type="Proteomes" id="UP000255317"/>
    </source>
</evidence>
<gene>
    <name evidence="2" type="ORF">C8D94_10321</name>
</gene>
<organism evidence="2 3">
    <name type="scientific">Marinirhabdus gelatinilytica</name>
    <dbReference type="NCBI Taxonomy" id="1703343"/>
    <lineage>
        <taxon>Bacteria</taxon>
        <taxon>Pseudomonadati</taxon>
        <taxon>Bacteroidota</taxon>
        <taxon>Flavobacteriia</taxon>
        <taxon>Flavobacteriales</taxon>
        <taxon>Flavobacteriaceae</taxon>
    </lineage>
</organism>
<evidence type="ECO:0000256" key="1">
    <source>
        <dbReference type="ARBA" id="ARBA00023239"/>
    </source>
</evidence>
<dbReference type="AlphaFoldDB" id="A0A370QA21"/>